<dbReference type="InterPro" id="IPR011990">
    <property type="entry name" value="TPR-like_helical_dom_sf"/>
</dbReference>
<evidence type="ECO:0000313" key="1">
    <source>
        <dbReference type="EMBL" id="ACH63890.1"/>
    </source>
</evidence>
<gene>
    <name evidence="1" type="ordered locus">VFMJ11_A0900</name>
</gene>
<proteinExistence type="predicted"/>
<dbReference type="SUPFAM" id="SSF48452">
    <property type="entry name" value="TPR-like"/>
    <property type="match status" value="2"/>
</dbReference>
<dbReference type="Proteomes" id="UP000001857">
    <property type="component" value="Chromosome II"/>
</dbReference>
<dbReference type="EMBL" id="CP001133">
    <property type="protein sequence ID" value="ACH63890.1"/>
    <property type="molecule type" value="Genomic_DNA"/>
</dbReference>
<dbReference type="HOGENOM" id="CLU_038151_1_0_6"/>
<organism evidence="1 2">
    <name type="scientific">Aliivibrio fischeri (strain MJ11)</name>
    <name type="common">Vibrio fischeri</name>
    <dbReference type="NCBI Taxonomy" id="388396"/>
    <lineage>
        <taxon>Bacteria</taxon>
        <taxon>Pseudomonadati</taxon>
        <taxon>Pseudomonadota</taxon>
        <taxon>Gammaproteobacteria</taxon>
        <taxon>Vibrionales</taxon>
        <taxon>Vibrionaceae</taxon>
        <taxon>Aliivibrio</taxon>
    </lineage>
</organism>
<accession>B5EUT0</accession>
<evidence type="ECO:0000313" key="2">
    <source>
        <dbReference type="Proteomes" id="UP000001857"/>
    </source>
</evidence>
<sequence>MSMLVAWAVNVHSAELSKYTANKVQRAQSLQQQEKLNEAIEVLGGVNTSKAYDKAFVARMLGVFYWENNQKSLAIKNLDYAVSSGELKDTQAWVTERMLADLLLMDQQYKKALPHYYQLVKSIPKNEKGNELWLRIAQIHYQLSEFSSTLKAIQRYESYRQPDSLTPLSLKFGSQVQLKQWKSVIPTLERLIVLEPEKLTWWRQLVTAHLQLHQTKQALSVLVLADRKGLPLPEQDIMLLAQLYAKQGIPEQAAITLKRLSKANTDIDLLVEQAVYWQQAKEWQQSILYWGKAAKVSPRYYWQEAQLLLQQKEYQLALVSLAKVRDPKKKQAVLLAQAKAYYKLNRIEESLIKAKKANDITSTNETKGWVNYLLNLRKVSEDS</sequence>
<dbReference type="Gene3D" id="1.25.40.10">
    <property type="entry name" value="Tetratricopeptide repeat domain"/>
    <property type="match status" value="2"/>
</dbReference>
<dbReference type="AlphaFoldDB" id="B5EUT0"/>
<dbReference type="KEGG" id="vfm:VFMJ11_A0900"/>
<protein>
    <submittedName>
        <fullName evidence="1">Short chain dehydrogenase</fullName>
    </submittedName>
</protein>
<reference evidence="2" key="1">
    <citation type="submission" date="2008-08" db="EMBL/GenBank/DDBJ databases">
        <title>Complete sequence of Vibrio fischeri strain MJ11.</title>
        <authorList>
            <person name="Mandel M.J."/>
            <person name="Stabb E.V."/>
            <person name="Ruby E.G."/>
            <person name="Ferriera S."/>
            <person name="Johnson J."/>
            <person name="Kravitz S."/>
            <person name="Beeson K."/>
            <person name="Sutton G."/>
            <person name="Rogers Y.-H."/>
            <person name="Friedman R."/>
            <person name="Frazier M."/>
            <person name="Venter J.C."/>
        </authorList>
    </citation>
    <scope>NUCLEOTIDE SEQUENCE [LARGE SCALE GENOMIC DNA]</scope>
    <source>
        <strain evidence="2">MJ11</strain>
    </source>
</reference>
<name>B5EUT0_ALIFM</name>
<reference evidence="1 2" key="2">
    <citation type="journal article" date="2009" name="Nature">
        <title>A single regulatory gene is sufficient to alter bacterial host range.</title>
        <authorList>
            <person name="Mandel M.J."/>
            <person name="Wollenberg M.S."/>
            <person name="Stabb E.V."/>
            <person name="Visick K.L."/>
            <person name="Ruby E.G."/>
        </authorList>
    </citation>
    <scope>NUCLEOTIDE SEQUENCE [LARGE SCALE GENOMIC DNA]</scope>
    <source>
        <strain evidence="1 2">MJ11</strain>
    </source>
</reference>